<keyword evidence="3" id="KW-1185">Reference proteome</keyword>
<dbReference type="Proteomes" id="UP000075243">
    <property type="component" value="Unassembled WGS sequence"/>
</dbReference>
<accession>A0A151RC99</accession>
<gene>
    <name evidence="1" type="ORF">KK1_038589</name>
    <name evidence="2" type="ORF">KK1_038590</name>
</gene>
<proteinExistence type="predicted"/>
<dbReference type="Gramene" id="C.cajan_42156.t">
    <property type="protein sequence ID" value="C.cajan_42156.t.cds1"/>
    <property type="gene ID" value="C.cajan_42156"/>
</dbReference>
<name>A0A151RC99_CAJCA</name>
<dbReference type="EMBL" id="KQ483859">
    <property type="protein sequence ID" value="KYP40088.1"/>
    <property type="molecule type" value="Genomic_DNA"/>
</dbReference>
<dbReference type="AlphaFoldDB" id="A0A151RC99"/>
<reference evidence="2 3" key="1">
    <citation type="journal article" date="2012" name="Nat. Biotechnol.">
        <title>Draft genome sequence of pigeonpea (Cajanus cajan), an orphan legume crop of resource-poor farmers.</title>
        <authorList>
            <person name="Varshney R.K."/>
            <person name="Chen W."/>
            <person name="Li Y."/>
            <person name="Bharti A.K."/>
            <person name="Saxena R.K."/>
            <person name="Schlueter J.A."/>
            <person name="Donoghue M.T."/>
            <person name="Azam S."/>
            <person name="Fan G."/>
            <person name="Whaley A.M."/>
            <person name="Farmer A.D."/>
            <person name="Sheridan J."/>
            <person name="Iwata A."/>
            <person name="Tuteja R."/>
            <person name="Penmetsa R.V."/>
            <person name="Wu W."/>
            <person name="Upadhyaya H.D."/>
            <person name="Yang S.P."/>
            <person name="Shah T."/>
            <person name="Saxena K.B."/>
            <person name="Michael T."/>
            <person name="McCombie W.R."/>
            <person name="Yang B."/>
            <person name="Zhang G."/>
            <person name="Yang H."/>
            <person name="Wang J."/>
            <person name="Spillane C."/>
            <person name="Cook D.R."/>
            <person name="May G.D."/>
            <person name="Xu X."/>
            <person name="Jackson S.A."/>
        </authorList>
    </citation>
    <scope>NUCLEOTIDE SEQUENCE [LARGE SCALE GENOMIC DNA]</scope>
    <source>
        <strain evidence="3">cv. Asha</strain>
    </source>
</reference>
<evidence type="ECO:0000313" key="3">
    <source>
        <dbReference type="Proteomes" id="UP000075243"/>
    </source>
</evidence>
<sequence length="82" mass="9651">LNVEKETIIKRIKELFKCRAIVLATEKHQEEEGKHYHIGILTMNASKNTLRGKLRKQFPEWRTQHTKSASITLFIKSYTNLL</sequence>
<organism evidence="2 3">
    <name type="scientific">Cajanus cajan</name>
    <name type="common">Pigeon pea</name>
    <name type="synonym">Cajanus indicus</name>
    <dbReference type="NCBI Taxonomy" id="3821"/>
    <lineage>
        <taxon>Eukaryota</taxon>
        <taxon>Viridiplantae</taxon>
        <taxon>Streptophyta</taxon>
        <taxon>Embryophyta</taxon>
        <taxon>Tracheophyta</taxon>
        <taxon>Spermatophyta</taxon>
        <taxon>Magnoliopsida</taxon>
        <taxon>eudicotyledons</taxon>
        <taxon>Gunneridae</taxon>
        <taxon>Pentapetalae</taxon>
        <taxon>rosids</taxon>
        <taxon>fabids</taxon>
        <taxon>Fabales</taxon>
        <taxon>Fabaceae</taxon>
        <taxon>Papilionoideae</taxon>
        <taxon>50 kb inversion clade</taxon>
        <taxon>NPAAA clade</taxon>
        <taxon>indigoferoid/millettioid clade</taxon>
        <taxon>Phaseoleae</taxon>
        <taxon>Cajanus</taxon>
    </lineage>
</organism>
<dbReference type="EMBL" id="KQ483859">
    <property type="protein sequence ID" value="KYP40089.1"/>
    <property type="molecule type" value="Genomic_DNA"/>
</dbReference>
<evidence type="ECO:0000313" key="2">
    <source>
        <dbReference type="EMBL" id="KYP40089.1"/>
    </source>
</evidence>
<evidence type="ECO:0000313" key="1">
    <source>
        <dbReference type="EMBL" id="KYP40088.1"/>
    </source>
</evidence>
<protein>
    <submittedName>
        <fullName evidence="2">Uncharacterized protein</fullName>
    </submittedName>
</protein>
<dbReference type="Gramene" id="C.cajan_42157.t">
    <property type="protein sequence ID" value="C.cajan_42157.t.cds1"/>
    <property type="gene ID" value="C.cajan_42157"/>
</dbReference>
<feature type="non-terminal residue" evidence="2">
    <location>
        <position position="1"/>
    </location>
</feature>